<sequence length="58" mass="6933">MFYQEKVLSKDILGERDLSELRKDMKIDMQLDGYYLILGKESIKCSSEVEARYLKIWL</sequence>
<protein>
    <submittedName>
        <fullName evidence="1">Uncharacterized protein</fullName>
    </submittedName>
</protein>
<name>X1IM42_9ZZZZ</name>
<reference evidence="1" key="1">
    <citation type="journal article" date="2014" name="Front. Microbiol.">
        <title>High frequency of phylogenetically diverse reductive dehalogenase-homologous genes in deep subseafloor sedimentary metagenomes.</title>
        <authorList>
            <person name="Kawai M."/>
            <person name="Futagami T."/>
            <person name="Toyoda A."/>
            <person name="Takaki Y."/>
            <person name="Nishi S."/>
            <person name="Hori S."/>
            <person name="Arai W."/>
            <person name="Tsubouchi T."/>
            <person name="Morono Y."/>
            <person name="Uchiyama I."/>
            <person name="Ito T."/>
            <person name="Fujiyama A."/>
            <person name="Inagaki F."/>
            <person name="Takami H."/>
        </authorList>
    </citation>
    <scope>NUCLEOTIDE SEQUENCE</scope>
    <source>
        <strain evidence="1">Expedition CK06-06</strain>
    </source>
</reference>
<dbReference type="AlphaFoldDB" id="X1IM42"/>
<dbReference type="EMBL" id="BARU01029735">
    <property type="protein sequence ID" value="GAH70325.1"/>
    <property type="molecule type" value="Genomic_DNA"/>
</dbReference>
<gene>
    <name evidence="1" type="ORF">S03H2_47255</name>
</gene>
<comment type="caution">
    <text evidence="1">The sequence shown here is derived from an EMBL/GenBank/DDBJ whole genome shotgun (WGS) entry which is preliminary data.</text>
</comment>
<accession>X1IM42</accession>
<proteinExistence type="predicted"/>
<organism evidence="1">
    <name type="scientific">marine sediment metagenome</name>
    <dbReference type="NCBI Taxonomy" id="412755"/>
    <lineage>
        <taxon>unclassified sequences</taxon>
        <taxon>metagenomes</taxon>
        <taxon>ecological metagenomes</taxon>
    </lineage>
</organism>
<evidence type="ECO:0000313" key="1">
    <source>
        <dbReference type="EMBL" id="GAH70325.1"/>
    </source>
</evidence>